<organism evidence="1">
    <name type="scientific">marine sediment metagenome</name>
    <dbReference type="NCBI Taxonomy" id="412755"/>
    <lineage>
        <taxon>unclassified sequences</taxon>
        <taxon>metagenomes</taxon>
        <taxon>ecological metagenomes</taxon>
    </lineage>
</organism>
<comment type="caution">
    <text evidence="1">The sequence shown here is derived from an EMBL/GenBank/DDBJ whole genome shotgun (WGS) entry which is preliminary data.</text>
</comment>
<dbReference type="EMBL" id="BART01020562">
    <property type="protein sequence ID" value="GAH04690.1"/>
    <property type="molecule type" value="Genomic_DNA"/>
</dbReference>
<dbReference type="AlphaFoldDB" id="X1D8Q8"/>
<gene>
    <name evidence="1" type="ORF">S01H4_38169</name>
</gene>
<protein>
    <submittedName>
        <fullName evidence="1">Uncharacterized protein</fullName>
    </submittedName>
</protein>
<sequence>DAWTSGGDYSIKKAQKCEPIKTTTIGYLVSENAHGVTVAADIYEKDKKNVKIVNFMPWGMIEEYWVYEDAT</sequence>
<accession>X1D8Q8</accession>
<feature type="non-terminal residue" evidence="1">
    <location>
        <position position="1"/>
    </location>
</feature>
<reference evidence="1" key="1">
    <citation type="journal article" date="2014" name="Front. Microbiol.">
        <title>High frequency of phylogenetically diverse reductive dehalogenase-homologous genes in deep subseafloor sedimentary metagenomes.</title>
        <authorList>
            <person name="Kawai M."/>
            <person name="Futagami T."/>
            <person name="Toyoda A."/>
            <person name="Takaki Y."/>
            <person name="Nishi S."/>
            <person name="Hori S."/>
            <person name="Arai W."/>
            <person name="Tsubouchi T."/>
            <person name="Morono Y."/>
            <person name="Uchiyama I."/>
            <person name="Ito T."/>
            <person name="Fujiyama A."/>
            <person name="Inagaki F."/>
            <person name="Takami H."/>
        </authorList>
    </citation>
    <scope>NUCLEOTIDE SEQUENCE</scope>
    <source>
        <strain evidence="1">Expedition CK06-06</strain>
    </source>
</reference>
<evidence type="ECO:0000313" key="1">
    <source>
        <dbReference type="EMBL" id="GAH04690.1"/>
    </source>
</evidence>
<proteinExistence type="predicted"/>
<name>X1D8Q8_9ZZZZ</name>